<dbReference type="AlphaFoldDB" id="A0AAD6T4M1"/>
<feature type="region of interest" description="Disordered" evidence="1">
    <location>
        <begin position="150"/>
        <end position="186"/>
    </location>
</feature>
<dbReference type="Proteomes" id="UP001218188">
    <property type="component" value="Unassembled WGS sequence"/>
</dbReference>
<evidence type="ECO:0000313" key="2">
    <source>
        <dbReference type="EMBL" id="KAJ7037182.1"/>
    </source>
</evidence>
<proteinExistence type="predicted"/>
<gene>
    <name evidence="2" type="ORF">C8F04DRAFT_1180594</name>
</gene>
<keyword evidence="3" id="KW-1185">Reference proteome</keyword>
<sequence>MNNEFIKNKQVGMRDIRLTPVGPDHMRAREQLHACKPSVSKNRTQGLLGGQQPRTIKTWVMIWERRVARRSGTKIICEIQKKAVSKKSFDIYEFPASPARFSPPLRRKGRLLWCFEPPGASSTWPAKLSAPIKWLRTDGQTALATVSTESGRRTVGQMASKAVEPEWSPPKDLTESRSKVVDAEEPKRASRNYEGLAEYLKEVKSQKFQEIKQALIATCEEFEEPMTLQGFAKDFRWIYYNRDRRPLIRMQTARVPGLASKTRVQCRRKQKIEARPRPRRAGELQFQLRVNIRDETRMKVNVTDWHRHNILQGLERQTFSSSESIGALKAPGLALENAINNNYQRKNRDRHAPQTGVQTREAVVNFIRQTRTWISQIHLPVAILAGMTHPPPTIRKANHRGHRESERVMSKVKRCVGAASTTASSDTSAAQRKTTLVLWGPKNKFDRSGGHEQNDVKCMPAMTITHKIKGEKNKNEGDGRNAAGRREIGGIRATSNEATGYRASTNEWCVAARGESENTFTRERAPCKWRRAGDDVSSDAPLTVLDCRTSRPRVRVTQAVVDANVRRKIREKKKAVGGGRKGVLAMGTREMYLPYSPYKSTLSFPMMWGAVRGRERHEEKTAYGSLYRSGGTRGGGGVRGRRDQRIASWREACGTS</sequence>
<dbReference type="EMBL" id="JARJCM010000038">
    <property type="protein sequence ID" value="KAJ7037182.1"/>
    <property type="molecule type" value="Genomic_DNA"/>
</dbReference>
<feature type="compositionally biased region" description="Basic and acidic residues" evidence="1">
    <location>
        <begin position="172"/>
        <end position="186"/>
    </location>
</feature>
<evidence type="ECO:0000313" key="3">
    <source>
        <dbReference type="Proteomes" id="UP001218188"/>
    </source>
</evidence>
<protein>
    <submittedName>
        <fullName evidence="2">Uncharacterized protein</fullName>
    </submittedName>
</protein>
<organism evidence="2 3">
    <name type="scientific">Mycena alexandri</name>
    <dbReference type="NCBI Taxonomy" id="1745969"/>
    <lineage>
        <taxon>Eukaryota</taxon>
        <taxon>Fungi</taxon>
        <taxon>Dikarya</taxon>
        <taxon>Basidiomycota</taxon>
        <taxon>Agaricomycotina</taxon>
        <taxon>Agaricomycetes</taxon>
        <taxon>Agaricomycetidae</taxon>
        <taxon>Agaricales</taxon>
        <taxon>Marasmiineae</taxon>
        <taxon>Mycenaceae</taxon>
        <taxon>Mycena</taxon>
    </lineage>
</organism>
<evidence type="ECO:0000256" key="1">
    <source>
        <dbReference type="SAM" id="MobiDB-lite"/>
    </source>
</evidence>
<accession>A0AAD6T4M1</accession>
<comment type="caution">
    <text evidence="2">The sequence shown here is derived from an EMBL/GenBank/DDBJ whole genome shotgun (WGS) entry which is preliminary data.</text>
</comment>
<name>A0AAD6T4M1_9AGAR</name>
<reference evidence="2" key="1">
    <citation type="submission" date="2023-03" db="EMBL/GenBank/DDBJ databases">
        <title>Massive genome expansion in bonnet fungi (Mycena s.s.) driven by repeated elements and novel gene families across ecological guilds.</title>
        <authorList>
            <consortium name="Lawrence Berkeley National Laboratory"/>
            <person name="Harder C.B."/>
            <person name="Miyauchi S."/>
            <person name="Viragh M."/>
            <person name="Kuo A."/>
            <person name="Thoen E."/>
            <person name="Andreopoulos B."/>
            <person name="Lu D."/>
            <person name="Skrede I."/>
            <person name="Drula E."/>
            <person name="Henrissat B."/>
            <person name="Morin E."/>
            <person name="Kohler A."/>
            <person name="Barry K."/>
            <person name="LaButti K."/>
            <person name="Morin E."/>
            <person name="Salamov A."/>
            <person name="Lipzen A."/>
            <person name="Mereny Z."/>
            <person name="Hegedus B."/>
            <person name="Baldrian P."/>
            <person name="Stursova M."/>
            <person name="Weitz H."/>
            <person name="Taylor A."/>
            <person name="Grigoriev I.V."/>
            <person name="Nagy L.G."/>
            <person name="Martin F."/>
            <person name="Kauserud H."/>
        </authorList>
    </citation>
    <scope>NUCLEOTIDE SEQUENCE</scope>
    <source>
        <strain evidence="2">CBHHK200</strain>
    </source>
</reference>